<dbReference type="AlphaFoldDB" id="A0AAP0RRG5"/>
<sequence length="274" mass="30426">MVSANDPLESFFNSIESVKGALSPLESGIRKAAKDIECCWLGHKNRFKNVELVTQLNGGDRNGKVQMCAVKKKNGQNAQCEVTDERKKGLSIRVPIKMFLGKFSSGCGNNGHKTDVSKREVKGKDFGKEDGDCMNCLQFAVTWSLLVNSFVQGFSSPFKMGKKRFQKMVDEDRDKKCLNSRVQGLNSRVSCEVKGREMKGKVAGGFQNEGLMPKEGKLISLECLIGFIFDQLIHNLQKFDQGVQESSHKSCDTSSPLTNDHLKAVTSIFEDRKA</sequence>
<name>A0AAP0RRG5_LIQFO</name>
<comment type="caution">
    <text evidence="1">The sequence shown here is derived from an EMBL/GenBank/DDBJ whole genome shotgun (WGS) entry which is preliminary data.</text>
</comment>
<reference evidence="1 2" key="1">
    <citation type="journal article" date="2024" name="Plant J.">
        <title>Genome sequences and population genomics reveal climatic adaptation and genomic divergence between two closely related sweetgum species.</title>
        <authorList>
            <person name="Xu W.Q."/>
            <person name="Ren C.Q."/>
            <person name="Zhang X.Y."/>
            <person name="Comes H.P."/>
            <person name="Liu X.H."/>
            <person name="Li Y.G."/>
            <person name="Kettle C.J."/>
            <person name="Jalonen R."/>
            <person name="Gaisberger H."/>
            <person name="Ma Y.Z."/>
            <person name="Qiu Y.X."/>
        </authorList>
    </citation>
    <scope>NUCLEOTIDE SEQUENCE [LARGE SCALE GENOMIC DNA]</scope>
    <source>
        <strain evidence="1">Hangzhou</strain>
    </source>
</reference>
<protein>
    <submittedName>
        <fullName evidence="1">Uncharacterized protein</fullName>
    </submittedName>
</protein>
<gene>
    <name evidence="1" type="ORF">L1049_011439</name>
</gene>
<dbReference type="Proteomes" id="UP001415857">
    <property type="component" value="Unassembled WGS sequence"/>
</dbReference>
<organism evidence="1 2">
    <name type="scientific">Liquidambar formosana</name>
    <name type="common">Formosan gum</name>
    <dbReference type="NCBI Taxonomy" id="63359"/>
    <lineage>
        <taxon>Eukaryota</taxon>
        <taxon>Viridiplantae</taxon>
        <taxon>Streptophyta</taxon>
        <taxon>Embryophyta</taxon>
        <taxon>Tracheophyta</taxon>
        <taxon>Spermatophyta</taxon>
        <taxon>Magnoliopsida</taxon>
        <taxon>eudicotyledons</taxon>
        <taxon>Gunneridae</taxon>
        <taxon>Pentapetalae</taxon>
        <taxon>Saxifragales</taxon>
        <taxon>Altingiaceae</taxon>
        <taxon>Liquidambar</taxon>
    </lineage>
</organism>
<accession>A0AAP0RRG5</accession>
<evidence type="ECO:0000313" key="2">
    <source>
        <dbReference type="Proteomes" id="UP001415857"/>
    </source>
</evidence>
<dbReference type="EMBL" id="JBBPBK010000006">
    <property type="protein sequence ID" value="KAK9283203.1"/>
    <property type="molecule type" value="Genomic_DNA"/>
</dbReference>
<proteinExistence type="predicted"/>
<keyword evidence="2" id="KW-1185">Reference proteome</keyword>
<evidence type="ECO:0000313" key="1">
    <source>
        <dbReference type="EMBL" id="KAK9283203.1"/>
    </source>
</evidence>